<name>A0ABS1ERD2_9CLOT</name>
<evidence type="ECO:0000313" key="2">
    <source>
        <dbReference type="Proteomes" id="UP000596739"/>
    </source>
</evidence>
<dbReference type="RefSeq" id="WP_200270638.1">
    <property type="nucleotide sequence ID" value="NZ_JAENHN010000043.1"/>
</dbReference>
<gene>
    <name evidence="1" type="ORF">JHL18_15025</name>
</gene>
<keyword evidence="2" id="KW-1185">Reference proteome</keyword>
<proteinExistence type="predicted"/>
<protein>
    <submittedName>
        <fullName evidence="1">Uncharacterized protein</fullName>
    </submittedName>
</protein>
<dbReference type="Proteomes" id="UP000596739">
    <property type="component" value="Unassembled WGS sequence"/>
</dbReference>
<evidence type="ECO:0000313" key="1">
    <source>
        <dbReference type="EMBL" id="MBK1811932.1"/>
    </source>
</evidence>
<sequence length="132" mass="15019">MAKINLKCDCGSKVTASVGDSLYEGILRWYVSYKCESCGRVVESDGRDEIPSEIKEAILKDEGIWKVILHDRKEFEKVSYILRKQFGFTLGQTKEIDAKLSNELISGTKNEMSRINDVLTEKGVKRIEIKKV</sequence>
<reference evidence="2" key="1">
    <citation type="submission" date="2021-01" db="EMBL/GenBank/DDBJ databases">
        <title>Genome public.</title>
        <authorList>
            <person name="Liu C."/>
            <person name="Sun Q."/>
        </authorList>
    </citation>
    <scope>NUCLEOTIDE SEQUENCE [LARGE SCALE GENOMIC DNA]</scope>
    <source>
        <strain evidence="2">YIM B02505</strain>
    </source>
</reference>
<accession>A0ABS1ERD2</accession>
<organism evidence="1 2">
    <name type="scientific">Clostridium yunnanense</name>
    <dbReference type="NCBI Taxonomy" id="2800325"/>
    <lineage>
        <taxon>Bacteria</taxon>
        <taxon>Bacillati</taxon>
        <taxon>Bacillota</taxon>
        <taxon>Clostridia</taxon>
        <taxon>Eubacteriales</taxon>
        <taxon>Clostridiaceae</taxon>
        <taxon>Clostridium</taxon>
    </lineage>
</organism>
<comment type="caution">
    <text evidence="1">The sequence shown here is derived from an EMBL/GenBank/DDBJ whole genome shotgun (WGS) entry which is preliminary data.</text>
</comment>
<dbReference type="EMBL" id="JAENHN010000043">
    <property type="protein sequence ID" value="MBK1811932.1"/>
    <property type="molecule type" value="Genomic_DNA"/>
</dbReference>